<feature type="compositionally biased region" description="Low complexity" evidence="1">
    <location>
        <begin position="96"/>
        <end position="112"/>
    </location>
</feature>
<feature type="region of interest" description="Disordered" evidence="1">
    <location>
        <begin position="1"/>
        <end position="112"/>
    </location>
</feature>
<evidence type="ECO:0000256" key="1">
    <source>
        <dbReference type="SAM" id="MobiDB-lite"/>
    </source>
</evidence>
<dbReference type="EMBL" id="CADCTT010000067">
    <property type="protein sequence ID" value="CAA9294380.1"/>
    <property type="molecule type" value="Genomic_DNA"/>
</dbReference>
<proteinExistence type="predicted"/>
<protein>
    <submittedName>
        <fullName evidence="2">Uncharacterized protein</fullName>
    </submittedName>
</protein>
<organism evidence="2">
    <name type="scientific">uncultured Friedmanniella sp</name>
    <dbReference type="NCBI Taxonomy" id="335381"/>
    <lineage>
        <taxon>Bacteria</taxon>
        <taxon>Bacillati</taxon>
        <taxon>Actinomycetota</taxon>
        <taxon>Actinomycetes</taxon>
        <taxon>Propionibacteriales</taxon>
        <taxon>Nocardioidaceae</taxon>
        <taxon>Friedmanniella</taxon>
        <taxon>environmental samples</taxon>
    </lineage>
</organism>
<gene>
    <name evidence="2" type="ORF">AVDCRST_MAG61-460</name>
</gene>
<feature type="compositionally biased region" description="Low complexity" evidence="1">
    <location>
        <begin position="24"/>
        <end position="36"/>
    </location>
</feature>
<reference evidence="2" key="1">
    <citation type="submission" date="2020-02" db="EMBL/GenBank/DDBJ databases">
        <authorList>
            <person name="Meier V. D."/>
        </authorList>
    </citation>
    <scope>NUCLEOTIDE SEQUENCE</scope>
    <source>
        <strain evidence="2">AVDCRST_MAG61</strain>
    </source>
</reference>
<dbReference type="AlphaFoldDB" id="A0A6J4K2Z9"/>
<accession>A0A6J4K2Z9</accession>
<feature type="non-terminal residue" evidence="2">
    <location>
        <position position="112"/>
    </location>
</feature>
<feature type="non-terminal residue" evidence="2">
    <location>
        <position position="1"/>
    </location>
</feature>
<feature type="compositionally biased region" description="Gly residues" evidence="1">
    <location>
        <begin position="1"/>
        <end position="10"/>
    </location>
</feature>
<name>A0A6J4K2Z9_9ACTN</name>
<evidence type="ECO:0000313" key="2">
    <source>
        <dbReference type="EMBL" id="CAA9294380.1"/>
    </source>
</evidence>
<sequence>GRTGAGGPRGAAGRPGRAARPRRPAGGLLRPHPAAAADRDPRSARLPGQGPGCGHGADAQHRHPGAGLAATQRAGGQGPRRPAEQVDAVRRRRARAAAPPRCPALQPAPAAL</sequence>